<evidence type="ECO:0000313" key="2">
    <source>
        <dbReference type="EMBL" id="OJI83409.1"/>
    </source>
</evidence>
<proteinExistence type="predicted"/>
<keyword evidence="3" id="KW-1185">Reference proteome</keyword>
<protein>
    <submittedName>
        <fullName evidence="2">Uncharacterized protein</fullName>
    </submittedName>
</protein>
<dbReference type="AlphaFoldDB" id="A0A1L9N299"/>
<reference evidence="3" key="1">
    <citation type="journal article" date="2017" name="Genome Biol.">
        <title>Comparative genomics reveals high biological diversity and specific adaptations in the industrially and medically important fungal genus Aspergillus.</title>
        <authorList>
            <person name="de Vries R.P."/>
            <person name="Riley R."/>
            <person name="Wiebenga A."/>
            <person name="Aguilar-Osorio G."/>
            <person name="Amillis S."/>
            <person name="Uchima C.A."/>
            <person name="Anderluh G."/>
            <person name="Asadollahi M."/>
            <person name="Askin M."/>
            <person name="Barry K."/>
            <person name="Battaglia E."/>
            <person name="Bayram O."/>
            <person name="Benocci T."/>
            <person name="Braus-Stromeyer S.A."/>
            <person name="Caldana C."/>
            <person name="Canovas D."/>
            <person name="Cerqueira G.C."/>
            <person name="Chen F."/>
            <person name="Chen W."/>
            <person name="Choi C."/>
            <person name="Clum A."/>
            <person name="Dos Santos R.A."/>
            <person name="Damasio A.R."/>
            <person name="Diallinas G."/>
            <person name="Emri T."/>
            <person name="Fekete E."/>
            <person name="Flipphi M."/>
            <person name="Freyberg S."/>
            <person name="Gallo A."/>
            <person name="Gournas C."/>
            <person name="Habgood R."/>
            <person name="Hainaut M."/>
            <person name="Harispe M.L."/>
            <person name="Henrissat B."/>
            <person name="Hilden K.S."/>
            <person name="Hope R."/>
            <person name="Hossain A."/>
            <person name="Karabika E."/>
            <person name="Karaffa L."/>
            <person name="Karanyi Z."/>
            <person name="Krasevec N."/>
            <person name="Kuo A."/>
            <person name="Kusch H."/>
            <person name="LaButti K."/>
            <person name="Lagendijk E.L."/>
            <person name="Lapidus A."/>
            <person name="Levasseur A."/>
            <person name="Lindquist E."/>
            <person name="Lipzen A."/>
            <person name="Logrieco A.F."/>
            <person name="MacCabe A."/>
            <person name="Maekelae M.R."/>
            <person name="Malavazi I."/>
            <person name="Melin P."/>
            <person name="Meyer V."/>
            <person name="Mielnichuk N."/>
            <person name="Miskei M."/>
            <person name="Molnar A.P."/>
            <person name="Mule G."/>
            <person name="Ngan C.Y."/>
            <person name="Orejas M."/>
            <person name="Orosz E."/>
            <person name="Ouedraogo J.P."/>
            <person name="Overkamp K.M."/>
            <person name="Park H.-S."/>
            <person name="Perrone G."/>
            <person name="Piumi F."/>
            <person name="Punt P.J."/>
            <person name="Ram A.F."/>
            <person name="Ramon A."/>
            <person name="Rauscher S."/>
            <person name="Record E."/>
            <person name="Riano-Pachon D.M."/>
            <person name="Robert V."/>
            <person name="Roehrig J."/>
            <person name="Ruller R."/>
            <person name="Salamov A."/>
            <person name="Salih N.S."/>
            <person name="Samson R.A."/>
            <person name="Sandor E."/>
            <person name="Sanguinetti M."/>
            <person name="Schuetze T."/>
            <person name="Sepcic K."/>
            <person name="Shelest E."/>
            <person name="Sherlock G."/>
            <person name="Sophianopoulou V."/>
            <person name="Squina F.M."/>
            <person name="Sun H."/>
            <person name="Susca A."/>
            <person name="Todd R.B."/>
            <person name="Tsang A."/>
            <person name="Unkles S.E."/>
            <person name="van de Wiele N."/>
            <person name="van Rossen-Uffink D."/>
            <person name="Oliveira J.V."/>
            <person name="Vesth T.C."/>
            <person name="Visser J."/>
            <person name="Yu J.-H."/>
            <person name="Zhou M."/>
            <person name="Andersen M.R."/>
            <person name="Archer D.B."/>
            <person name="Baker S.E."/>
            <person name="Benoit I."/>
            <person name="Brakhage A.A."/>
            <person name="Braus G.H."/>
            <person name="Fischer R."/>
            <person name="Frisvad J.C."/>
            <person name="Goldman G.H."/>
            <person name="Houbraken J."/>
            <person name="Oakley B."/>
            <person name="Pocsi I."/>
            <person name="Scazzocchio C."/>
            <person name="Seiboth B."/>
            <person name="vanKuyk P.A."/>
            <person name="Wortman J."/>
            <person name="Dyer P.S."/>
            <person name="Grigoriev I.V."/>
        </authorList>
    </citation>
    <scope>NUCLEOTIDE SEQUENCE [LARGE SCALE GENOMIC DNA]</scope>
    <source>
        <strain evidence="3">CBS 134.48</strain>
    </source>
</reference>
<keyword evidence="1" id="KW-0812">Transmembrane</keyword>
<feature type="transmembrane region" description="Helical" evidence="1">
    <location>
        <begin position="53"/>
        <end position="71"/>
    </location>
</feature>
<accession>A0A1L9N299</accession>
<evidence type="ECO:0000313" key="3">
    <source>
        <dbReference type="Proteomes" id="UP000184304"/>
    </source>
</evidence>
<gene>
    <name evidence="2" type="ORF">ASPTUDRAFT_719699</name>
</gene>
<dbReference type="Proteomes" id="UP000184304">
    <property type="component" value="Unassembled WGS sequence"/>
</dbReference>
<keyword evidence="1" id="KW-0472">Membrane</keyword>
<sequence length="113" mass="13156">MANLYSRLQFRRRLCHALNSKKSEEGKERGTWGLRTRLMTSGHREPLNHHGSLTGFVLVIFTILISMTPLVRDRTWKNLEALDINIKYCIVDRYIFPCYRKSGPAAEGVLHQR</sequence>
<keyword evidence="1" id="KW-1133">Transmembrane helix</keyword>
<evidence type="ECO:0000256" key="1">
    <source>
        <dbReference type="SAM" id="Phobius"/>
    </source>
</evidence>
<dbReference type="EMBL" id="KV878204">
    <property type="protein sequence ID" value="OJI83409.1"/>
    <property type="molecule type" value="Genomic_DNA"/>
</dbReference>
<name>A0A1L9N299_ASPTC</name>
<dbReference type="VEuPathDB" id="FungiDB:ASPTUDRAFT_719699"/>
<organism evidence="2 3">
    <name type="scientific">Aspergillus tubingensis (strain CBS 134.48)</name>
    <dbReference type="NCBI Taxonomy" id="767770"/>
    <lineage>
        <taxon>Eukaryota</taxon>
        <taxon>Fungi</taxon>
        <taxon>Dikarya</taxon>
        <taxon>Ascomycota</taxon>
        <taxon>Pezizomycotina</taxon>
        <taxon>Eurotiomycetes</taxon>
        <taxon>Eurotiomycetidae</taxon>
        <taxon>Eurotiales</taxon>
        <taxon>Aspergillaceae</taxon>
        <taxon>Aspergillus</taxon>
        <taxon>Aspergillus subgen. Circumdati</taxon>
    </lineage>
</organism>